<dbReference type="GO" id="GO:0005886">
    <property type="term" value="C:plasma membrane"/>
    <property type="evidence" value="ECO:0007669"/>
    <property type="project" value="UniProtKB-SubCell"/>
</dbReference>
<feature type="transmembrane region" description="Helical" evidence="7">
    <location>
        <begin position="336"/>
        <end position="353"/>
    </location>
</feature>
<comment type="subcellular location">
    <subcellularLocation>
        <location evidence="1">Cell membrane</location>
        <topology evidence="1">Multi-pass membrane protein</topology>
    </subcellularLocation>
</comment>
<evidence type="ECO:0000313" key="10">
    <source>
        <dbReference type="Proteomes" id="UP000322530"/>
    </source>
</evidence>
<evidence type="ECO:0000256" key="7">
    <source>
        <dbReference type="SAM" id="Phobius"/>
    </source>
</evidence>
<dbReference type="PROSITE" id="PS50850">
    <property type="entry name" value="MFS"/>
    <property type="match status" value="1"/>
</dbReference>
<dbReference type="InterPro" id="IPR011701">
    <property type="entry name" value="MFS"/>
</dbReference>
<feature type="domain" description="Major facilitator superfamily (MFS) profile" evidence="8">
    <location>
        <begin position="271"/>
        <end position="492"/>
    </location>
</feature>
<evidence type="ECO:0000256" key="6">
    <source>
        <dbReference type="ARBA" id="ARBA00023136"/>
    </source>
</evidence>
<dbReference type="Proteomes" id="UP000322530">
    <property type="component" value="Unassembled WGS sequence"/>
</dbReference>
<name>A0A5A5TJG3_9CHLR</name>
<proteinExistence type="predicted"/>
<feature type="transmembrane region" description="Helical" evidence="7">
    <location>
        <begin position="62"/>
        <end position="88"/>
    </location>
</feature>
<dbReference type="GO" id="GO:0022857">
    <property type="term" value="F:transmembrane transporter activity"/>
    <property type="evidence" value="ECO:0007669"/>
    <property type="project" value="InterPro"/>
</dbReference>
<protein>
    <submittedName>
        <fullName evidence="9">MFS transporter</fullName>
    </submittedName>
</protein>
<keyword evidence="10" id="KW-1185">Reference proteome</keyword>
<reference evidence="9 10" key="1">
    <citation type="submission" date="2019-01" db="EMBL/GenBank/DDBJ databases">
        <title>Draft genome sequence of Dictyobacter sp. Uno17.</title>
        <authorList>
            <person name="Wang C.M."/>
            <person name="Zheng Y."/>
            <person name="Sakai Y."/>
            <person name="Abe K."/>
            <person name="Yokota A."/>
            <person name="Yabe S."/>
        </authorList>
    </citation>
    <scope>NUCLEOTIDE SEQUENCE [LARGE SCALE GENOMIC DNA]</scope>
    <source>
        <strain evidence="9 10">Uno17</strain>
    </source>
</reference>
<evidence type="ECO:0000259" key="8">
    <source>
        <dbReference type="PROSITE" id="PS50850"/>
    </source>
</evidence>
<dbReference type="Gene3D" id="1.20.1250.20">
    <property type="entry name" value="MFS general substrate transporter like domains"/>
    <property type="match status" value="1"/>
</dbReference>
<feature type="transmembrane region" description="Helical" evidence="7">
    <location>
        <begin position="95"/>
        <end position="117"/>
    </location>
</feature>
<dbReference type="CDD" id="cd06173">
    <property type="entry name" value="MFS_MefA_like"/>
    <property type="match status" value="1"/>
</dbReference>
<feature type="transmembrane region" description="Helical" evidence="7">
    <location>
        <begin position="310"/>
        <end position="329"/>
    </location>
</feature>
<sequence length="492" mass="53844">MSIPTEQTEKSTHTQQANVASFRHVLKNRNFLLLWLAQLISLTILNAANFGLIVLVNKPPNGAFMAGLAIIAFTLPAIPFGAIAGAIVDRLNKRLVLWVSNLLRMVTMLLMFVSVLIDRTNVWPLFGLMFLTSLIGQFFIPAEGASIPLLVGERELMPALSLFNISMTLSQAIGFLVLGSVVAKLFPPFSFLLGKQVFHVESTDMLFVIVAVLYIVCIGLILAIPKAAFQEKHVQQYRHEKDGAYLASSQALRTLWKDIVGGWEIVRADRVLFFAVVQLSLVGVLMQLIGELAGTFVQQILNRPAEDMSLVLVPAAVGLVGASVLMTQIVEKVGRIRLTVIGFISLAVGFVLLPGFKLLGNMLDPKHGLESPLILFCVILILFILGVAMACVNIPTQTLMQEHAPESGRARVFSLQSMIYSAGTIPVLLFAGAFTTWIGFPQLIILISVSLLGFCWWGIHYIKGLDTSGPRKREAEEQPAYAIVPAQREDVG</sequence>
<feature type="transmembrane region" description="Helical" evidence="7">
    <location>
        <begin position="271"/>
        <end position="290"/>
    </location>
</feature>
<dbReference type="OrthoDB" id="7820830at2"/>
<keyword evidence="6 7" id="KW-0472">Membrane</keyword>
<organism evidence="9 10">
    <name type="scientific">Dictyobacter arantiisoli</name>
    <dbReference type="NCBI Taxonomy" id="2014874"/>
    <lineage>
        <taxon>Bacteria</taxon>
        <taxon>Bacillati</taxon>
        <taxon>Chloroflexota</taxon>
        <taxon>Ktedonobacteria</taxon>
        <taxon>Ktedonobacterales</taxon>
        <taxon>Dictyobacteraceae</taxon>
        <taxon>Dictyobacter</taxon>
    </lineage>
</organism>
<dbReference type="Pfam" id="PF07690">
    <property type="entry name" value="MFS_1"/>
    <property type="match status" value="1"/>
</dbReference>
<feature type="transmembrane region" description="Helical" evidence="7">
    <location>
        <begin position="443"/>
        <end position="462"/>
    </location>
</feature>
<feature type="transmembrane region" description="Helical" evidence="7">
    <location>
        <begin position="373"/>
        <end position="396"/>
    </location>
</feature>
<feature type="transmembrane region" description="Helical" evidence="7">
    <location>
        <begin position="31"/>
        <end position="56"/>
    </location>
</feature>
<dbReference type="AlphaFoldDB" id="A0A5A5TJG3"/>
<dbReference type="InterPro" id="IPR036259">
    <property type="entry name" value="MFS_trans_sf"/>
</dbReference>
<feature type="transmembrane region" description="Helical" evidence="7">
    <location>
        <begin position="206"/>
        <end position="229"/>
    </location>
</feature>
<dbReference type="SUPFAM" id="SSF103473">
    <property type="entry name" value="MFS general substrate transporter"/>
    <property type="match status" value="1"/>
</dbReference>
<accession>A0A5A5TJG3</accession>
<evidence type="ECO:0000313" key="9">
    <source>
        <dbReference type="EMBL" id="GCF11368.1"/>
    </source>
</evidence>
<evidence type="ECO:0000256" key="5">
    <source>
        <dbReference type="ARBA" id="ARBA00022989"/>
    </source>
</evidence>
<evidence type="ECO:0000256" key="2">
    <source>
        <dbReference type="ARBA" id="ARBA00022448"/>
    </source>
</evidence>
<dbReference type="PANTHER" id="PTHR43266">
    <property type="entry name" value="MACROLIDE-EFFLUX PROTEIN"/>
    <property type="match status" value="1"/>
</dbReference>
<comment type="caution">
    <text evidence="9">The sequence shown here is derived from an EMBL/GenBank/DDBJ whole genome shotgun (WGS) entry which is preliminary data.</text>
</comment>
<keyword evidence="4 7" id="KW-0812">Transmembrane</keyword>
<evidence type="ECO:0000256" key="3">
    <source>
        <dbReference type="ARBA" id="ARBA00022475"/>
    </source>
</evidence>
<gene>
    <name evidence="9" type="ORF">KDI_49320</name>
</gene>
<dbReference type="RefSeq" id="WP_149404198.1">
    <property type="nucleotide sequence ID" value="NZ_BIXY01000107.1"/>
</dbReference>
<dbReference type="EMBL" id="BIXY01000107">
    <property type="protein sequence ID" value="GCF11368.1"/>
    <property type="molecule type" value="Genomic_DNA"/>
</dbReference>
<feature type="transmembrane region" description="Helical" evidence="7">
    <location>
        <begin position="162"/>
        <end position="186"/>
    </location>
</feature>
<feature type="transmembrane region" description="Helical" evidence="7">
    <location>
        <begin position="123"/>
        <end position="142"/>
    </location>
</feature>
<keyword evidence="2" id="KW-0813">Transport</keyword>
<feature type="transmembrane region" description="Helical" evidence="7">
    <location>
        <begin position="417"/>
        <end position="437"/>
    </location>
</feature>
<dbReference type="InterPro" id="IPR020846">
    <property type="entry name" value="MFS_dom"/>
</dbReference>
<dbReference type="PANTHER" id="PTHR43266:SF2">
    <property type="entry name" value="MAJOR FACILITATOR SUPERFAMILY (MFS) PROFILE DOMAIN-CONTAINING PROTEIN"/>
    <property type="match status" value="1"/>
</dbReference>
<keyword evidence="3" id="KW-1003">Cell membrane</keyword>
<evidence type="ECO:0000256" key="1">
    <source>
        <dbReference type="ARBA" id="ARBA00004651"/>
    </source>
</evidence>
<keyword evidence="5 7" id="KW-1133">Transmembrane helix</keyword>
<evidence type="ECO:0000256" key="4">
    <source>
        <dbReference type="ARBA" id="ARBA00022692"/>
    </source>
</evidence>